<gene>
    <name evidence="3" type="ORF">WIS52_11795</name>
</gene>
<feature type="transmembrane region" description="Helical" evidence="2">
    <location>
        <begin position="593"/>
        <end position="614"/>
    </location>
</feature>
<comment type="caution">
    <text evidence="3">The sequence shown here is derived from an EMBL/GenBank/DDBJ whole genome shotgun (WGS) entry which is preliminary data.</text>
</comment>
<feature type="transmembrane region" description="Helical" evidence="2">
    <location>
        <begin position="309"/>
        <end position="335"/>
    </location>
</feature>
<name>A0ABV1KA87_9PSEU</name>
<evidence type="ECO:0000256" key="1">
    <source>
        <dbReference type="ARBA" id="ARBA00008645"/>
    </source>
</evidence>
<feature type="transmembrane region" description="Helical" evidence="2">
    <location>
        <begin position="360"/>
        <end position="384"/>
    </location>
</feature>
<keyword evidence="4" id="KW-1185">Reference proteome</keyword>
<evidence type="ECO:0000256" key="2">
    <source>
        <dbReference type="SAM" id="Phobius"/>
    </source>
</evidence>
<dbReference type="InterPro" id="IPR050261">
    <property type="entry name" value="FrsA_esterase"/>
</dbReference>
<sequence length="615" mass="66237">MSTNPVSMLVVGLILCLIGGLGAGLIKTVGGSVTVSRTTWETPEGHRQAGQLFVPENATADTPAPAVVIAHGGSLNSEYPAQHYIELARRGYVVHSIDMYGHGNSDTVDDESAYRGLYDGVQYVAALPHVDRAGIGITGNSNGAFAVSEAVALDDEAERPLISSALYVVNDPVMVEGQAIASFIPESNRDYVDIYGGRDVGVAAAQYDVTFHRVVLEDGTVSAPRDFLHQDVAQSFLHFGRNPAGLEFRDSHTLHREDVGGEEVIRVLYDRPILHPWSLLSPGVAGDGIEFFQASLPAPDPLGPDDQIWLWKTFFSAIGIAGLFVFMTGVVLAVLRTRGFGTLRADGPVTPRAVDRRGRIWLWGGLSATAVFAMGTFVPVFWIASALAPGFFRQTASFALASWSLLVALFTFLVLFLNYRRYARDRGLDLREQGVVLTNGATWRTLALGVFAPVCMYVVVLLVHHLFGTGLHVWTILNFHAFGADTALEAVKYLPFFLAFSVALSIATNVFNHVRISGREWIDVAVLAFFNTLGAILLLVLALGYFVATGNTPLDSVGFAVFTPLNVVINVLAIVPIATVLSRVVYRATRNPYLPAVAMGIVATVMTASTALTAA</sequence>
<feature type="transmembrane region" description="Helical" evidence="2">
    <location>
        <begin position="446"/>
        <end position="467"/>
    </location>
</feature>
<evidence type="ECO:0008006" key="5">
    <source>
        <dbReference type="Google" id="ProtNLM"/>
    </source>
</evidence>
<feature type="transmembrane region" description="Helical" evidence="2">
    <location>
        <begin position="493"/>
        <end position="512"/>
    </location>
</feature>
<proteinExistence type="inferred from homology"/>
<protein>
    <recommendedName>
        <fullName evidence="5">Alpha/beta hydrolase</fullName>
    </recommendedName>
</protein>
<dbReference type="PANTHER" id="PTHR22946">
    <property type="entry name" value="DIENELACTONE HYDROLASE DOMAIN-CONTAINING PROTEIN-RELATED"/>
    <property type="match status" value="1"/>
</dbReference>
<feature type="transmembrane region" description="Helical" evidence="2">
    <location>
        <begin position="524"/>
        <end position="547"/>
    </location>
</feature>
<evidence type="ECO:0000313" key="3">
    <source>
        <dbReference type="EMBL" id="MEQ3551154.1"/>
    </source>
</evidence>
<dbReference type="SUPFAM" id="SSF53474">
    <property type="entry name" value="alpha/beta-Hydrolases"/>
    <property type="match status" value="1"/>
</dbReference>
<comment type="similarity">
    <text evidence="1">Belongs to the AB hydrolase superfamily.</text>
</comment>
<feature type="transmembrane region" description="Helical" evidence="2">
    <location>
        <begin position="559"/>
        <end position="581"/>
    </location>
</feature>
<dbReference type="RefSeq" id="WP_349298220.1">
    <property type="nucleotide sequence ID" value="NZ_JBEDNQ010000004.1"/>
</dbReference>
<feature type="transmembrane region" description="Helical" evidence="2">
    <location>
        <begin position="396"/>
        <end position="417"/>
    </location>
</feature>
<evidence type="ECO:0000313" key="4">
    <source>
        <dbReference type="Proteomes" id="UP001494902"/>
    </source>
</evidence>
<dbReference type="InterPro" id="IPR029058">
    <property type="entry name" value="AB_hydrolase_fold"/>
</dbReference>
<keyword evidence="2" id="KW-0812">Transmembrane</keyword>
<organism evidence="3 4">
    <name type="scientific">Pseudonocardia nematodicida</name>
    <dbReference type="NCBI Taxonomy" id="1206997"/>
    <lineage>
        <taxon>Bacteria</taxon>
        <taxon>Bacillati</taxon>
        <taxon>Actinomycetota</taxon>
        <taxon>Actinomycetes</taxon>
        <taxon>Pseudonocardiales</taxon>
        <taxon>Pseudonocardiaceae</taxon>
        <taxon>Pseudonocardia</taxon>
    </lineage>
</organism>
<keyword evidence="2" id="KW-0472">Membrane</keyword>
<dbReference type="EMBL" id="JBEDNQ010000004">
    <property type="protein sequence ID" value="MEQ3551154.1"/>
    <property type="molecule type" value="Genomic_DNA"/>
</dbReference>
<dbReference type="Gene3D" id="3.40.50.1820">
    <property type="entry name" value="alpha/beta hydrolase"/>
    <property type="match status" value="1"/>
</dbReference>
<dbReference type="Proteomes" id="UP001494902">
    <property type="component" value="Unassembled WGS sequence"/>
</dbReference>
<keyword evidence="2" id="KW-1133">Transmembrane helix</keyword>
<reference evidence="3 4" key="1">
    <citation type="submission" date="2024-03" db="EMBL/GenBank/DDBJ databases">
        <title>Draft genome sequence of Pseudonocardia nematodicida JCM 31783.</title>
        <authorList>
            <person name="Butdee W."/>
            <person name="Duangmal K."/>
        </authorList>
    </citation>
    <scope>NUCLEOTIDE SEQUENCE [LARGE SCALE GENOMIC DNA]</scope>
    <source>
        <strain evidence="3 4">JCM 31783</strain>
    </source>
</reference>
<accession>A0ABV1KA87</accession>